<evidence type="ECO:0000313" key="1">
    <source>
        <dbReference type="EMBL" id="CAF4844116.1"/>
    </source>
</evidence>
<gene>
    <name evidence="1" type="ORF">SMN809_LOCUS49082</name>
</gene>
<dbReference type="Proteomes" id="UP000676336">
    <property type="component" value="Unassembled WGS sequence"/>
</dbReference>
<evidence type="ECO:0000313" key="2">
    <source>
        <dbReference type="Proteomes" id="UP000676336"/>
    </source>
</evidence>
<dbReference type="EMBL" id="CAJOBI010159216">
    <property type="protein sequence ID" value="CAF4844116.1"/>
    <property type="molecule type" value="Genomic_DNA"/>
</dbReference>
<reference evidence="1" key="1">
    <citation type="submission" date="2021-02" db="EMBL/GenBank/DDBJ databases">
        <authorList>
            <person name="Nowell W R."/>
        </authorList>
    </citation>
    <scope>NUCLEOTIDE SEQUENCE</scope>
</reference>
<organism evidence="1 2">
    <name type="scientific">Rotaria magnacalcarata</name>
    <dbReference type="NCBI Taxonomy" id="392030"/>
    <lineage>
        <taxon>Eukaryota</taxon>
        <taxon>Metazoa</taxon>
        <taxon>Spiralia</taxon>
        <taxon>Gnathifera</taxon>
        <taxon>Rotifera</taxon>
        <taxon>Eurotatoria</taxon>
        <taxon>Bdelloidea</taxon>
        <taxon>Philodinida</taxon>
        <taxon>Philodinidae</taxon>
        <taxon>Rotaria</taxon>
    </lineage>
</organism>
<name>A0A8S3BNB5_9BILA</name>
<accession>A0A8S3BNB5</accession>
<proteinExistence type="predicted"/>
<protein>
    <submittedName>
        <fullName evidence="1">Uncharacterized protein</fullName>
    </submittedName>
</protein>
<comment type="caution">
    <text evidence="1">The sequence shown here is derived from an EMBL/GenBank/DDBJ whole genome shotgun (WGS) entry which is preliminary data.</text>
</comment>
<feature type="non-terminal residue" evidence="1">
    <location>
        <position position="1"/>
    </location>
</feature>
<sequence length="11" mass="1231">VDSCHVPEQFA</sequence>